<accession>A0A8J2JGH3</accession>
<dbReference type="Proteomes" id="UP000708208">
    <property type="component" value="Unassembled WGS sequence"/>
</dbReference>
<comment type="caution">
    <text evidence="2">The sequence shown here is derived from an EMBL/GenBank/DDBJ whole genome shotgun (WGS) entry which is preliminary data.</text>
</comment>
<dbReference type="GO" id="GO:0005634">
    <property type="term" value="C:nucleus"/>
    <property type="evidence" value="ECO:0007669"/>
    <property type="project" value="TreeGrafter"/>
</dbReference>
<evidence type="ECO:0000313" key="2">
    <source>
        <dbReference type="EMBL" id="CAG7718342.1"/>
    </source>
</evidence>
<dbReference type="InterPro" id="IPR004875">
    <property type="entry name" value="DDE_SF_endonuclease_dom"/>
</dbReference>
<dbReference type="InterPro" id="IPR050863">
    <property type="entry name" value="CenT-Element_Derived"/>
</dbReference>
<dbReference type="AlphaFoldDB" id="A0A8J2JGH3"/>
<protein>
    <recommendedName>
        <fullName evidence="1">DDE-1 domain-containing protein</fullName>
    </recommendedName>
</protein>
<dbReference type="PANTHER" id="PTHR19303">
    <property type="entry name" value="TRANSPOSON"/>
    <property type="match status" value="1"/>
</dbReference>
<feature type="domain" description="DDE-1" evidence="1">
    <location>
        <begin position="71"/>
        <end position="175"/>
    </location>
</feature>
<dbReference type="GO" id="GO:0003677">
    <property type="term" value="F:DNA binding"/>
    <property type="evidence" value="ECO:0007669"/>
    <property type="project" value="TreeGrafter"/>
</dbReference>
<name>A0A8J2JGH3_9HEXA</name>
<proteinExistence type="predicted"/>
<evidence type="ECO:0000313" key="3">
    <source>
        <dbReference type="Proteomes" id="UP000708208"/>
    </source>
</evidence>
<sequence length="462" mass="52480">MGDPSIRKHGGFQQLFSKEQEGELAEYLKMACDRFLGLSMRELRSFAYELAERECINHRFNRTTRLAGKTLQEKIPPDWVLTGTGNGWSNGKIFMQWIEHFAAFSRPNATNPVLLLLDNHTSHISIEILNFCETHNIHMLSIPPHTSHKLQPLDVSVYSAIKSRLSKLEQEWMSQNAPKRLTEESLPEIFKVAYDASATPSNMISGFRKCGIVPFDPAVFSDKEYAPSNTFSNIVFNERVENNSTNEVDNVEVPYNSDGEADVRRNSIENLGSQIQDNEDPENFVLEHLNFDSDDENQSVEETDDNEDSVFYIDLTNQNDLEIEIDETTQDEITDSGTINNETSLEAALREVGKSRGFSEEINVVPLLQKMLDSFKESHVQGTSSIQNDVPDSSFKQSPCKVRPLPTLTAVQTGRVRGRRPGKSEILTGVEFKKRIFEEDKKKKGVVKSRSYDFRSRRNNGK</sequence>
<gene>
    <name evidence="2" type="ORF">AFUS01_LOCUS7738</name>
</gene>
<organism evidence="2 3">
    <name type="scientific">Allacma fusca</name>
    <dbReference type="NCBI Taxonomy" id="39272"/>
    <lineage>
        <taxon>Eukaryota</taxon>
        <taxon>Metazoa</taxon>
        <taxon>Ecdysozoa</taxon>
        <taxon>Arthropoda</taxon>
        <taxon>Hexapoda</taxon>
        <taxon>Collembola</taxon>
        <taxon>Symphypleona</taxon>
        <taxon>Sminthuridae</taxon>
        <taxon>Allacma</taxon>
    </lineage>
</organism>
<dbReference type="PANTHER" id="PTHR19303:SF71">
    <property type="entry name" value="ZINC FINGER PHD-TYPE DOMAIN-CONTAINING PROTEIN"/>
    <property type="match status" value="1"/>
</dbReference>
<dbReference type="Pfam" id="PF03184">
    <property type="entry name" value="DDE_1"/>
    <property type="match status" value="1"/>
</dbReference>
<dbReference type="EMBL" id="CAJVCH010052717">
    <property type="protein sequence ID" value="CAG7718342.1"/>
    <property type="molecule type" value="Genomic_DNA"/>
</dbReference>
<reference evidence="2" key="1">
    <citation type="submission" date="2021-06" db="EMBL/GenBank/DDBJ databases">
        <authorList>
            <person name="Hodson N. C."/>
            <person name="Mongue J. A."/>
            <person name="Jaron S. K."/>
        </authorList>
    </citation>
    <scope>NUCLEOTIDE SEQUENCE</scope>
</reference>
<evidence type="ECO:0000259" key="1">
    <source>
        <dbReference type="Pfam" id="PF03184"/>
    </source>
</evidence>
<dbReference type="OrthoDB" id="8191755at2759"/>
<keyword evidence="3" id="KW-1185">Reference proteome</keyword>